<reference evidence="1" key="1">
    <citation type="submission" date="2024-01" db="EMBL/GenBank/DDBJ databases">
        <title>The diversity of rhizobia nodulating Mimosa spp. in eleven states of Brazil covering several biomes is determined by host plant, location, and edaphic factors.</title>
        <authorList>
            <person name="Rouws L."/>
            <person name="Barauna A."/>
            <person name="Beukes C."/>
            <person name="De Faria S.M."/>
            <person name="Gross E."/>
            <person name="Dos Reis Junior F.B."/>
            <person name="Simon M."/>
            <person name="Maluk M."/>
            <person name="Odee D.W."/>
            <person name="Kenicer G."/>
            <person name="Young J.P.W."/>
            <person name="Reis V.M."/>
            <person name="Zilli J."/>
            <person name="James E.K."/>
        </authorList>
    </citation>
    <scope>NUCLEOTIDE SEQUENCE</scope>
    <source>
        <strain evidence="1">JPY452</strain>
    </source>
</reference>
<organism evidence="1 2">
    <name type="scientific">Paraburkholderia unamae</name>
    <dbReference type="NCBI Taxonomy" id="219649"/>
    <lineage>
        <taxon>Bacteria</taxon>
        <taxon>Pseudomonadati</taxon>
        <taxon>Pseudomonadota</taxon>
        <taxon>Betaproteobacteria</taxon>
        <taxon>Burkholderiales</taxon>
        <taxon>Burkholderiaceae</taxon>
        <taxon>Paraburkholderia</taxon>
    </lineage>
</organism>
<sequence length="79" mass="8981">MPQDQYARLVQELGQLLVDHIEQHHPEDGFAAIKALDIMYWALVQLGPANGLELSEEDEPRSHDEQAEDSGEVVRRTPF</sequence>
<evidence type="ECO:0000313" key="1">
    <source>
        <dbReference type="EMBL" id="MEM5406316.1"/>
    </source>
</evidence>
<accession>A0ACC6RX43</accession>
<proteinExistence type="predicted"/>
<evidence type="ECO:0000313" key="2">
    <source>
        <dbReference type="Proteomes" id="UP001392318"/>
    </source>
</evidence>
<keyword evidence="2" id="KW-1185">Reference proteome</keyword>
<comment type="caution">
    <text evidence="1">The sequence shown here is derived from an EMBL/GenBank/DDBJ whole genome shotgun (WGS) entry which is preliminary data.</text>
</comment>
<dbReference type="EMBL" id="JAYMRU010000073">
    <property type="protein sequence ID" value="MEM5406316.1"/>
    <property type="molecule type" value="Genomic_DNA"/>
</dbReference>
<dbReference type="Proteomes" id="UP001392318">
    <property type="component" value="Unassembled WGS sequence"/>
</dbReference>
<name>A0ACC6RX43_9BURK</name>
<protein>
    <submittedName>
        <fullName evidence="1">Uncharacterized protein</fullName>
    </submittedName>
</protein>
<gene>
    <name evidence="1" type="ORF">VSR83_41190</name>
</gene>